<comment type="caution">
    <text evidence="5">The sequence shown here is derived from an EMBL/GenBank/DDBJ whole genome shotgun (WGS) entry which is preliminary data.</text>
</comment>
<evidence type="ECO:0000313" key="5">
    <source>
        <dbReference type="EMBL" id="MDN4608354.1"/>
    </source>
</evidence>
<dbReference type="Pfam" id="PF01476">
    <property type="entry name" value="LysM"/>
    <property type="match status" value="1"/>
</dbReference>
<dbReference type="Pfam" id="PF06725">
    <property type="entry name" value="3D"/>
    <property type="match status" value="1"/>
</dbReference>
<dbReference type="PANTHER" id="PTHR39160:SF6">
    <property type="entry name" value="CELL WALL-BINDING PROTEIN YOCH"/>
    <property type="match status" value="1"/>
</dbReference>
<evidence type="ECO:0000259" key="4">
    <source>
        <dbReference type="PROSITE" id="PS51782"/>
    </source>
</evidence>
<dbReference type="InterPro" id="IPR051933">
    <property type="entry name" value="Resuscitation_pf_RpfB"/>
</dbReference>
<dbReference type="Gene3D" id="3.10.350.10">
    <property type="entry name" value="LysM domain"/>
    <property type="match status" value="1"/>
</dbReference>
<feature type="compositionally biased region" description="Basic and acidic residues" evidence="2">
    <location>
        <begin position="148"/>
        <end position="161"/>
    </location>
</feature>
<dbReference type="SUPFAM" id="SSF50685">
    <property type="entry name" value="Barwin-like endoglucanases"/>
    <property type="match status" value="1"/>
</dbReference>
<evidence type="ECO:0000313" key="6">
    <source>
        <dbReference type="Proteomes" id="UP001175097"/>
    </source>
</evidence>
<dbReference type="EMBL" id="JAROCC010000010">
    <property type="protein sequence ID" value="MDN4608354.1"/>
    <property type="molecule type" value="Genomic_DNA"/>
</dbReference>
<evidence type="ECO:0000256" key="1">
    <source>
        <dbReference type="ARBA" id="ARBA00022729"/>
    </source>
</evidence>
<dbReference type="InterPro" id="IPR036779">
    <property type="entry name" value="LysM_dom_sf"/>
</dbReference>
<dbReference type="PROSITE" id="PS51782">
    <property type="entry name" value="LYSM"/>
    <property type="match status" value="1"/>
</dbReference>
<dbReference type="InterPro" id="IPR010611">
    <property type="entry name" value="3D_dom"/>
</dbReference>
<gene>
    <name evidence="5" type="ORF">P5G49_12830</name>
</gene>
<dbReference type="SMART" id="SM00257">
    <property type="entry name" value="LysM"/>
    <property type="match status" value="1"/>
</dbReference>
<reference evidence="5" key="1">
    <citation type="submission" date="2023-03" db="EMBL/GenBank/DDBJ databases">
        <title>MT1 and MT2 Draft Genomes of Novel Species.</title>
        <authorList>
            <person name="Venkateswaran K."/>
        </authorList>
    </citation>
    <scope>NUCLEOTIDE SEQUENCE</scope>
    <source>
        <strain evidence="5">F6_3S_P_2</strain>
    </source>
</reference>
<dbReference type="CDD" id="cd00118">
    <property type="entry name" value="LysM"/>
    <property type="match status" value="1"/>
</dbReference>
<dbReference type="InterPro" id="IPR036908">
    <property type="entry name" value="RlpA-like_sf"/>
</dbReference>
<keyword evidence="1 3" id="KW-0732">Signal</keyword>
<proteinExistence type="predicted"/>
<evidence type="ECO:0000256" key="3">
    <source>
        <dbReference type="SAM" id="SignalP"/>
    </source>
</evidence>
<evidence type="ECO:0000256" key="2">
    <source>
        <dbReference type="SAM" id="MobiDB-lite"/>
    </source>
</evidence>
<dbReference type="SUPFAM" id="SSF54106">
    <property type="entry name" value="LysM domain"/>
    <property type="match status" value="1"/>
</dbReference>
<dbReference type="Gene3D" id="2.40.40.10">
    <property type="entry name" value="RlpA-like domain"/>
    <property type="match status" value="1"/>
</dbReference>
<dbReference type="Proteomes" id="UP001175097">
    <property type="component" value="Unassembled WGS sequence"/>
</dbReference>
<protein>
    <submittedName>
        <fullName evidence="5">3D domain-containing protein</fullName>
    </submittedName>
</protein>
<dbReference type="PANTHER" id="PTHR39160">
    <property type="entry name" value="CELL WALL-BINDING PROTEIN YOCH"/>
    <property type="match status" value="1"/>
</dbReference>
<keyword evidence="6" id="KW-1185">Reference proteome</keyword>
<feature type="region of interest" description="Disordered" evidence="2">
    <location>
        <begin position="147"/>
        <end position="174"/>
    </location>
</feature>
<dbReference type="InterPro" id="IPR018392">
    <property type="entry name" value="LysM"/>
</dbReference>
<dbReference type="RefSeq" id="WP_301244336.1">
    <property type="nucleotide sequence ID" value="NZ_JAROCC010000010.1"/>
</dbReference>
<feature type="domain" description="LysM" evidence="4">
    <location>
        <begin position="82"/>
        <end position="125"/>
    </location>
</feature>
<organism evidence="5 6">
    <name type="scientific">Sporosarcina highlanderae</name>
    <dbReference type="NCBI Taxonomy" id="3035916"/>
    <lineage>
        <taxon>Bacteria</taxon>
        <taxon>Bacillati</taxon>
        <taxon>Bacillota</taxon>
        <taxon>Bacilli</taxon>
        <taxon>Bacillales</taxon>
        <taxon>Caryophanaceae</taxon>
        <taxon>Sporosarcina</taxon>
    </lineage>
</organism>
<accession>A0ABT8JW01</accession>
<feature type="chain" id="PRO_5045565756" evidence="3">
    <location>
        <begin position="23"/>
        <end position="274"/>
    </location>
</feature>
<feature type="signal peptide" evidence="3">
    <location>
        <begin position="1"/>
        <end position="22"/>
    </location>
</feature>
<name>A0ABT8JW01_9BACL</name>
<sequence>MKMKMIFLTVVLTFSYSVQAEAAVGTTEQDEFKGDIVNVSFDTQEFTEDIETVQNDIPFMDLLAGEIPHVYPPPEILNDLPKTYMVLEGDNLFRIAMNHNISLEELMSLNDLTGDLIHPGDVLVIADGKPVEDVGIVQVASITPETVPESKELEEIEEPKQPKKPAFQASISTPPVSEGDEFVVTATAYTAYCNGCSGTTAYGIDLRSNPDQKVIAVDPKLIPLGTRVWVEGYGEAIAGDVGGAIKGHRIDVFIPSYDSAMEWGVKKVKIKVLN</sequence>
<dbReference type="CDD" id="cd22786">
    <property type="entry name" value="DPBB_YuiC-like"/>
    <property type="match status" value="1"/>
</dbReference>